<evidence type="ECO:0000259" key="8">
    <source>
        <dbReference type="PROSITE" id="PS50103"/>
    </source>
</evidence>
<dbReference type="AlphaFoldDB" id="A0A7R9BEH3"/>
<feature type="region of interest" description="Disordered" evidence="7">
    <location>
        <begin position="378"/>
        <end position="419"/>
    </location>
</feature>
<reference evidence="9" key="1">
    <citation type="submission" date="2020-11" db="EMBL/GenBank/DDBJ databases">
        <authorList>
            <person name="Tran Van P."/>
        </authorList>
    </citation>
    <scope>NUCLEOTIDE SEQUENCE</scope>
</reference>
<dbReference type="Pfam" id="PF00642">
    <property type="entry name" value="zf-CCCH"/>
    <property type="match status" value="1"/>
</dbReference>
<dbReference type="GO" id="GO:0005829">
    <property type="term" value="C:cytosol"/>
    <property type="evidence" value="ECO:0007669"/>
    <property type="project" value="TreeGrafter"/>
</dbReference>
<dbReference type="PANTHER" id="PTHR12681">
    <property type="entry name" value="ZINC FINGER-CONTAINING PROTEIN P48ZNF"/>
    <property type="match status" value="1"/>
</dbReference>
<dbReference type="GO" id="GO:0003729">
    <property type="term" value="F:mRNA binding"/>
    <property type="evidence" value="ECO:0007669"/>
    <property type="project" value="TreeGrafter"/>
</dbReference>
<dbReference type="Gene3D" id="6.20.400.10">
    <property type="match status" value="1"/>
</dbReference>
<keyword evidence="4 5" id="KW-0862">Zinc</keyword>
<evidence type="ECO:0000256" key="7">
    <source>
        <dbReference type="SAM" id="MobiDB-lite"/>
    </source>
</evidence>
<evidence type="ECO:0000313" key="9">
    <source>
        <dbReference type="EMBL" id="CAD7273735.1"/>
    </source>
</evidence>
<evidence type="ECO:0000256" key="4">
    <source>
        <dbReference type="ARBA" id="ARBA00022833"/>
    </source>
</evidence>
<keyword evidence="6" id="KW-0175">Coiled coil</keyword>
<comment type="similarity">
    <text evidence="1">Belongs to the ZC3H15/TMA46 family.</text>
</comment>
<dbReference type="Proteomes" id="UP000678499">
    <property type="component" value="Unassembled WGS sequence"/>
</dbReference>
<dbReference type="GO" id="GO:0008270">
    <property type="term" value="F:zinc ion binding"/>
    <property type="evidence" value="ECO:0007669"/>
    <property type="project" value="UniProtKB-KW"/>
</dbReference>
<keyword evidence="10" id="KW-1185">Reference proteome</keyword>
<keyword evidence="3 5" id="KW-0863">Zinc-finger</keyword>
<dbReference type="SUPFAM" id="SSF90229">
    <property type="entry name" value="CCCH zinc finger"/>
    <property type="match status" value="1"/>
</dbReference>
<feature type="domain" description="C3H1-type" evidence="8">
    <location>
        <begin position="132"/>
        <end position="159"/>
    </location>
</feature>
<dbReference type="Pfam" id="PF16543">
    <property type="entry name" value="DFRP_C"/>
    <property type="match status" value="1"/>
</dbReference>
<feature type="compositionally biased region" description="Acidic residues" evidence="7">
    <location>
        <begin position="402"/>
        <end position="419"/>
    </location>
</feature>
<dbReference type="Gene3D" id="4.10.1000.10">
    <property type="entry name" value="Zinc finger, CCCH-type"/>
    <property type="match status" value="1"/>
</dbReference>
<evidence type="ECO:0000256" key="3">
    <source>
        <dbReference type="ARBA" id="ARBA00022771"/>
    </source>
</evidence>
<evidence type="ECO:0000256" key="5">
    <source>
        <dbReference type="PROSITE-ProRule" id="PRU00723"/>
    </source>
</evidence>
<protein>
    <recommendedName>
        <fullName evidence="8">C3H1-type domain-containing protein</fullName>
    </recommendedName>
</protein>
<feature type="domain" description="C3H1-type" evidence="8">
    <location>
        <begin position="202"/>
        <end position="240"/>
    </location>
</feature>
<name>A0A7R9BEH3_9CRUS</name>
<sequence>MGLPKRTLHLCNMALGQKNASMRPALCYLHVMGNERVSIMPPKPSKPAVSKKTEMKKKEKVIEDKTFGLKNKKGAKMQKFVQQVEKQVKSGPNVKASKLDPLKLKKKEDEEDLDKDLFKPVIIQKVIDKNVDPKSVVCAFFKQGQCTKGDKCKFSHDLAVERKTEKRSMYVDERSAEEETMEDWDEAKLEEVVNKKHSKTKPTTDIICKFFLDAVESSKYGWFWECPNGNDKCHYRHALPPGFVLKKDKKKLKELEKENALTLEELIEDERKKLDSGNVTKVTLESFLAWKRKKRKDKKELQEKEREQKRKDFKLGRSVGISGREMFDFDPSLIAGEDDVEEGEASFDISAFKREDNDADANETQFEFKEIDLAALTLLEDDEEPDQRDEPEGAVGGPIDESLFDEDALGLDDDELNGD</sequence>
<gene>
    <name evidence="9" type="ORF">NMOB1V02_LOCUS1607</name>
</gene>
<feature type="zinc finger region" description="C3H1-type" evidence="5">
    <location>
        <begin position="202"/>
        <end position="240"/>
    </location>
</feature>
<organism evidence="9">
    <name type="scientific">Notodromas monacha</name>
    <dbReference type="NCBI Taxonomy" id="399045"/>
    <lineage>
        <taxon>Eukaryota</taxon>
        <taxon>Metazoa</taxon>
        <taxon>Ecdysozoa</taxon>
        <taxon>Arthropoda</taxon>
        <taxon>Crustacea</taxon>
        <taxon>Oligostraca</taxon>
        <taxon>Ostracoda</taxon>
        <taxon>Podocopa</taxon>
        <taxon>Podocopida</taxon>
        <taxon>Cypridocopina</taxon>
        <taxon>Cypridoidea</taxon>
        <taxon>Cyprididae</taxon>
        <taxon>Notodromas</taxon>
    </lineage>
</organism>
<evidence type="ECO:0000313" key="10">
    <source>
        <dbReference type="Proteomes" id="UP000678499"/>
    </source>
</evidence>
<dbReference type="InterPro" id="IPR032378">
    <property type="entry name" value="ZC3H15/TMA46_C"/>
</dbReference>
<dbReference type="PROSITE" id="PS50103">
    <property type="entry name" value="ZF_C3H1"/>
    <property type="match status" value="2"/>
</dbReference>
<feature type="zinc finger region" description="C3H1-type" evidence="5">
    <location>
        <begin position="132"/>
        <end position="159"/>
    </location>
</feature>
<dbReference type="InterPro" id="IPR000571">
    <property type="entry name" value="Znf_CCCH"/>
</dbReference>
<dbReference type="SMART" id="SM00356">
    <property type="entry name" value="ZnF_C3H1"/>
    <property type="match status" value="2"/>
</dbReference>
<keyword evidence="2 5" id="KW-0479">Metal-binding</keyword>
<proteinExistence type="inferred from homology"/>
<dbReference type="PANTHER" id="PTHR12681:SF0">
    <property type="entry name" value="ZINC FINGER CCCH DOMAIN-CONTAINING PROTEIN 15"/>
    <property type="match status" value="1"/>
</dbReference>
<dbReference type="EMBL" id="OA882202">
    <property type="protein sequence ID" value="CAD7273735.1"/>
    <property type="molecule type" value="Genomic_DNA"/>
</dbReference>
<evidence type="ECO:0000256" key="1">
    <source>
        <dbReference type="ARBA" id="ARBA00010043"/>
    </source>
</evidence>
<feature type="region of interest" description="Disordered" evidence="7">
    <location>
        <begin position="338"/>
        <end position="361"/>
    </location>
</feature>
<evidence type="ECO:0000256" key="6">
    <source>
        <dbReference type="SAM" id="Coils"/>
    </source>
</evidence>
<feature type="coiled-coil region" evidence="6">
    <location>
        <begin position="245"/>
        <end position="311"/>
    </location>
</feature>
<dbReference type="EMBL" id="CAJPEX010000165">
    <property type="protein sequence ID" value="CAG0913887.1"/>
    <property type="molecule type" value="Genomic_DNA"/>
</dbReference>
<dbReference type="OrthoDB" id="278280at2759"/>
<accession>A0A7R9BEH3</accession>
<dbReference type="GO" id="GO:0002181">
    <property type="term" value="P:cytoplasmic translation"/>
    <property type="evidence" value="ECO:0007669"/>
    <property type="project" value="TreeGrafter"/>
</dbReference>
<dbReference type="InterPro" id="IPR036855">
    <property type="entry name" value="Znf_CCCH_sf"/>
</dbReference>
<evidence type="ECO:0000256" key="2">
    <source>
        <dbReference type="ARBA" id="ARBA00022723"/>
    </source>
</evidence>
<feature type="compositionally biased region" description="Acidic residues" evidence="7">
    <location>
        <begin position="379"/>
        <end position="389"/>
    </location>
</feature>